<dbReference type="EMBL" id="AMZN01000004">
    <property type="protein sequence ID" value="ELR73628.1"/>
    <property type="molecule type" value="Genomic_DNA"/>
</dbReference>
<evidence type="ECO:0000313" key="2">
    <source>
        <dbReference type="EMBL" id="ELR73628.1"/>
    </source>
</evidence>
<protein>
    <submittedName>
        <fullName evidence="2">Uncharacterized protein</fullName>
    </submittedName>
</protein>
<dbReference type="STRING" id="1237149.C900_02713"/>
<dbReference type="Proteomes" id="UP000011135">
    <property type="component" value="Unassembled WGS sequence"/>
</dbReference>
<dbReference type="AlphaFoldDB" id="L8JZP6"/>
<sequence length="41" mass="4780">MLRDQIIELEYNQKDEHGKTHKGCPKDTIEESVSPRGVERL</sequence>
<evidence type="ECO:0000313" key="3">
    <source>
        <dbReference type="Proteomes" id="UP000011135"/>
    </source>
</evidence>
<gene>
    <name evidence="2" type="ORF">C900_02713</name>
</gene>
<proteinExistence type="predicted"/>
<reference evidence="2 3" key="1">
    <citation type="submission" date="2012-12" db="EMBL/GenBank/DDBJ databases">
        <title>Genome assembly of Fulvivirga imtechensis AK7.</title>
        <authorList>
            <person name="Nupur N."/>
            <person name="Khatri I."/>
            <person name="Kumar R."/>
            <person name="Subramanian S."/>
            <person name="Pinnaka A."/>
        </authorList>
    </citation>
    <scope>NUCLEOTIDE SEQUENCE [LARGE SCALE GENOMIC DNA]</scope>
    <source>
        <strain evidence="2 3">AK7</strain>
    </source>
</reference>
<feature type="region of interest" description="Disordered" evidence="1">
    <location>
        <begin position="13"/>
        <end position="41"/>
    </location>
</feature>
<feature type="compositionally biased region" description="Basic and acidic residues" evidence="1">
    <location>
        <begin position="13"/>
        <end position="29"/>
    </location>
</feature>
<accession>L8JZP6</accession>
<comment type="caution">
    <text evidence="2">The sequence shown here is derived from an EMBL/GenBank/DDBJ whole genome shotgun (WGS) entry which is preliminary data.</text>
</comment>
<organism evidence="2 3">
    <name type="scientific">Fulvivirga imtechensis AK7</name>
    <dbReference type="NCBI Taxonomy" id="1237149"/>
    <lineage>
        <taxon>Bacteria</taxon>
        <taxon>Pseudomonadati</taxon>
        <taxon>Bacteroidota</taxon>
        <taxon>Cytophagia</taxon>
        <taxon>Cytophagales</taxon>
        <taxon>Fulvivirgaceae</taxon>
        <taxon>Fulvivirga</taxon>
    </lineage>
</organism>
<name>L8JZP6_9BACT</name>
<keyword evidence="3" id="KW-1185">Reference proteome</keyword>
<evidence type="ECO:0000256" key="1">
    <source>
        <dbReference type="SAM" id="MobiDB-lite"/>
    </source>
</evidence>